<evidence type="ECO:0000256" key="2">
    <source>
        <dbReference type="ARBA" id="ARBA00010261"/>
    </source>
</evidence>
<proteinExistence type="inferred from homology"/>
<keyword evidence="3" id="KW-0813">Transport</keyword>
<dbReference type="Proteomes" id="UP001050691">
    <property type="component" value="Unassembled WGS sequence"/>
</dbReference>
<protein>
    <submittedName>
        <fullName evidence="9">Uncharacterized protein</fullName>
    </submittedName>
</protein>
<name>A0AAV5AAV7_9AGAM</name>
<evidence type="ECO:0000313" key="9">
    <source>
        <dbReference type="EMBL" id="GJJ09636.1"/>
    </source>
</evidence>
<evidence type="ECO:0000313" key="10">
    <source>
        <dbReference type="Proteomes" id="UP001050691"/>
    </source>
</evidence>
<dbReference type="GO" id="GO:0022904">
    <property type="term" value="P:respiratory electron transport chain"/>
    <property type="evidence" value="ECO:0007669"/>
    <property type="project" value="InterPro"/>
</dbReference>
<gene>
    <name evidence="9" type="ORF">Clacol_003860</name>
</gene>
<evidence type="ECO:0000256" key="3">
    <source>
        <dbReference type="ARBA" id="ARBA00022448"/>
    </source>
</evidence>
<dbReference type="AlphaFoldDB" id="A0AAV5AAV7"/>
<comment type="caution">
    <text evidence="9">The sequence shown here is derived from an EMBL/GenBank/DDBJ whole genome shotgun (WGS) entry which is preliminary data.</text>
</comment>
<keyword evidence="4" id="KW-0679">Respiratory chain</keyword>
<evidence type="ECO:0000256" key="5">
    <source>
        <dbReference type="ARBA" id="ARBA00022792"/>
    </source>
</evidence>
<dbReference type="Pfam" id="PF04716">
    <property type="entry name" value="ETC_C1_NDUFA5"/>
    <property type="match status" value="1"/>
</dbReference>
<evidence type="ECO:0000256" key="1">
    <source>
        <dbReference type="ARBA" id="ARBA00004443"/>
    </source>
</evidence>
<dbReference type="PANTHER" id="PTHR12653">
    <property type="entry name" value="NADH-UBIQUINONE OXIDOREDUCTASE 13 KD-B SUBUNIT"/>
    <property type="match status" value="1"/>
</dbReference>
<keyword evidence="8" id="KW-0472">Membrane</keyword>
<evidence type="ECO:0000256" key="7">
    <source>
        <dbReference type="ARBA" id="ARBA00023128"/>
    </source>
</evidence>
<dbReference type="GO" id="GO:0005743">
    <property type="term" value="C:mitochondrial inner membrane"/>
    <property type="evidence" value="ECO:0007669"/>
    <property type="project" value="UniProtKB-SubCell"/>
</dbReference>
<evidence type="ECO:0000256" key="8">
    <source>
        <dbReference type="ARBA" id="ARBA00023136"/>
    </source>
</evidence>
<evidence type="ECO:0000256" key="6">
    <source>
        <dbReference type="ARBA" id="ARBA00022982"/>
    </source>
</evidence>
<dbReference type="EMBL" id="BPWL01000004">
    <property type="protein sequence ID" value="GJJ09636.1"/>
    <property type="molecule type" value="Genomic_DNA"/>
</dbReference>
<keyword evidence="10" id="KW-1185">Reference proteome</keyword>
<comment type="similarity">
    <text evidence="2">Belongs to the complex I NDUFA5 subunit family.</text>
</comment>
<dbReference type="PANTHER" id="PTHR12653:SF0">
    <property type="entry name" value="NADH DEHYDROGENASE [UBIQUINONE] 1 ALPHA SUBCOMPLEX SUBUNIT 5"/>
    <property type="match status" value="1"/>
</dbReference>
<organism evidence="9 10">
    <name type="scientific">Clathrus columnatus</name>
    <dbReference type="NCBI Taxonomy" id="1419009"/>
    <lineage>
        <taxon>Eukaryota</taxon>
        <taxon>Fungi</taxon>
        <taxon>Dikarya</taxon>
        <taxon>Basidiomycota</taxon>
        <taxon>Agaricomycotina</taxon>
        <taxon>Agaricomycetes</taxon>
        <taxon>Phallomycetidae</taxon>
        <taxon>Phallales</taxon>
        <taxon>Clathraceae</taxon>
        <taxon>Clathrus</taxon>
    </lineage>
</organism>
<keyword evidence="7" id="KW-0496">Mitochondrion</keyword>
<accession>A0AAV5AAV7</accession>
<dbReference type="InterPro" id="IPR006806">
    <property type="entry name" value="NDUFA5"/>
</dbReference>
<sequence length="131" mass="14931">MFRLTRPLFQQALKTSTGLTGLAVHPNPLPVLRKTLESTKELLQQIPSHSVYRQSTTTLTQRRLDILDRAQNDVEVVEKELGLGQIEEVLVQAEDEFKLVQNMLEWKAWEPLSEQAPPDQFVYFGQATSPS</sequence>
<keyword evidence="6" id="KW-0249">Electron transport</keyword>
<evidence type="ECO:0000256" key="4">
    <source>
        <dbReference type="ARBA" id="ARBA00022660"/>
    </source>
</evidence>
<comment type="subcellular location">
    <subcellularLocation>
        <location evidence="1">Mitochondrion inner membrane</location>
        <topology evidence="1">Peripheral membrane protein</topology>
        <orientation evidence="1">Matrix side</orientation>
    </subcellularLocation>
</comment>
<keyword evidence="5" id="KW-0999">Mitochondrion inner membrane</keyword>
<reference evidence="9" key="1">
    <citation type="submission" date="2021-10" db="EMBL/GenBank/DDBJ databases">
        <title>De novo Genome Assembly of Clathrus columnatus (Basidiomycota, Fungi) Using Illumina and Nanopore Sequence Data.</title>
        <authorList>
            <person name="Ogiso-Tanaka E."/>
            <person name="Itagaki H."/>
            <person name="Hosoya T."/>
            <person name="Hosaka K."/>
        </authorList>
    </citation>
    <scope>NUCLEOTIDE SEQUENCE</scope>
    <source>
        <strain evidence="9">MO-923</strain>
    </source>
</reference>